<evidence type="ECO:0000256" key="6">
    <source>
        <dbReference type="SAM" id="Phobius"/>
    </source>
</evidence>
<dbReference type="Pfam" id="PF00498">
    <property type="entry name" value="FHA"/>
    <property type="match status" value="1"/>
</dbReference>
<evidence type="ECO:0000256" key="1">
    <source>
        <dbReference type="ARBA" id="ARBA00005575"/>
    </source>
</evidence>
<dbReference type="SUPFAM" id="SSF49879">
    <property type="entry name" value="SMAD/FHA domain"/>
    <property type="match status" value="1"/>
</dbReference>
<dbReference type="InterPro" id="IPR008984">
    <property type="entry name" value="SMAD_FHA_dom_sf"/>
</dbReference>
<gene>
    <name evidence="9" type="ORF">MCHLO_14946</name>
</gene>
<feature type="domain" description="Protein kinase" evidence="8">
    <location>
        <begin position="165"/>
        <end position="439"/>
    </location>
</feature>
<dbReference type="PROSITE" id="PS00107">
    <property type="entry name" value="PROTEIN_KINASE_ATP"/>
    <property type="match status" value="1"/>
</dbReference>
<keyword evidence="3 4" id="KW-0067">ATP-binding</keyword>
<feature type="transmembrane region" description="Helical" evidence="6">
    <location>
        <begin position="1098"/>
        <end position="1119"/>
    </location>
</feature>
<keyword evidence="10" id="KW-1185">Reference proteome</keyword>
<reference evidence="9" key="1">
    <citation type="submission" date="2014-09" db="EMBL/GenBank/DDBJ databases">
        <title>Genome sequence of the luminous mushroom Mycena chlorophos for searching fungal bioluminescence genes.</title>
        <authorList>
            <person name="Tanaka Y."/>
            <person name="Kasuga D."/>
            <person name="Oba Y."/>
            <person name="Hase S."/>
            <person name="Sato K."/>
            <person name="Oba Y."/>
            <person name="Sakakibara Y."/>
        </authorList>
    </citation>
    <scope>NUCLEOTIDE SEQUENCE</scope>
</reference>
<feature type="compositionally biased region" description="Low complexity" evidence="5">
    <location>
        <begin position="675"/>
        <end position="687"/>
    </location>
</feature>
<name>A0ABQ0M586_MYCCL</name>
<dbReference type="PROSITE" id="PS00108">
    <property type="entry name" value="PROTEIN_KINASE_ST"/>
    <property type="match status" value="1"/>
</dbReference>
<evidence type="ECO:0000259" key="8">
    <source>
        <dbReference type="PROSITE" id="PS50011"/>
    </source>
</evidence>
<evidence type="ECO:0000259" key="7">
    <source>
        <dbReference type="PROSITE" id="PS50006"/>
    </source>
</evidence>
<dbReference type="SMART" id="SM00240">
    <property type="entry name" value="FHA"/>
    <property type="match status" value="1"/>
</dbReference>
<dbReference type="Pfam" id="PF00069">
    <property type="entry name" value="Pkinase"/>
    <property type="match status" value="1"/>
</dbReference>
<evidence type="ECO:0000313" key="9">
    <source>
        <dbReference type="EMBL" id="GAT58521.1"/>
    </source>
</evidence>
<evidence type="ECO:0008006" key="11">
    <source>
        <dbReference type="Google" id="ProtNLM"/>
    </source>
</evidence>
<dbReference type="InterPro" id="IPR000719">
    <property type="entry name" value="Prot_kinase_dom"/>
</dbReference>
<protein>
    <recommendedName>
        <fullName evidence="11">Pkinase-domain-containing protein</fullName>
    </recommendedName>
</protein>
<proteinExistence type="inferred from homology"/>
<evidence type="ECO:0000256" key="3">
    <source>
        <dbReference type="ARBA" id="ARBA00022840"/>
    </source>
</evidence>
<keyword evidence="6" id="KW-0812">Transmembrane</keyword>
<dbReference type="InterPro" id="IPR011009">
    <property type="entry name" value="Kinase-like_dom_sf"/>
</dbReference>
<dbReference type="InterPro" id="IPR008271">
    <property type="entry name" value="Ser/Thr_kinase_AS"/>
</dbReference>
<dbReference type="InterPro" id="IPR017441">
    <property type="entry name" value="Protein_kinase_ATP_BS"/>
</dbReference>
<dbReference type="Gene3D" id="2.60.200.20">
    <property type="match status" value="1"/>
</dbReference>
<feature type="region of interest" description="Disordered" evidence="5">
    <location>
        <begin position="488"/>
        <end position="752"/>
    </location>
</feature>
<feature type="compositionally biased region" description="Polar residues" evidence="5">
    <location>
        <begin position="651"/>
        <end position="660"/>
    </location>
</feature>
<comment type="similarity">
    <text evidence="1">Belongs to the protein kinase superfamily. CAMK Ser/Thr protein kinase family. CHEK2 subfamily.</text>
</comment>
<feature type="transmembrane region" description="Helical" evidence="6">
    <location>
        <begin position="1010"/>
        <end position="1030"/>
    </location>
</feature>
<keyword evidence="6" id="KW-0472">Membrane</keyword>
<sequence length="1120" mass="123148">MEEDVSMQSQSQSGEGDITQSTQPISQETQEFLDTSGCWGLLVPVTSGDERVRLLKTKKEYSIGRDRVSDIHLANSRISGTHATITWNEQDGKESVVLITDTSTNGTWVGKDQLTKGEPQLLRDGVHIRLGPNRSKGRKSERDPAPTVYVFCDLVSLTYPVHHKYDVRNHIGSGTFGTVERALRRSDATNVAIKFIDSSKRIAGAGKHRGGLYEVKNLQRAQHSNIVRLLEFYENQDLSLHLVFELVENRDLEKYIQGYKDRTGLSEEMTLHFTHQICAAGAYLHSLGIVHCDLKPENILLTANDPPIVKVADFGVAKLISDSSLQTICGTIHYMAPEVVTHQRGGDPYDDKVDCWAVGAIVFCMLTTYPPFPISGNNPNELRALLETSRTKSIRWNLVDARMAKNQVSREAKDFLEELLVYEPGGRMALADAHSKEWFNGFKPAYSYTINGESSLGRTLSWFESSMGSTGSSELAVAGTMGVLREHTVDPEPEEPDDNAAPMESSPPAAAARRPSRSRRDSAASRGRGRSSAPARGGASGIPGLPLTGIPEASIEPYEAPAASSSKAKGKGKAKQSPVPVASAADVPDPMSNSSSMYLYGSPAAANPQLSVVVEEPEEKAPTPAPGPSRAPKRKRDHTDDLVAQAFGGESLSTMSTLSSDGFMPQTPLPPPVQAPRRTTRASSAAPSGPPPAKRGRTAEPVAGPSKPPSRAPRKPPSTSKPAGRAPAAASGRGRRVSAEPEASGSKPARATRQKRLSKFCCLLTSPHARHLIGHSVSYWNRLESLSVLLSAVLMQSSCFVIVVTCTGLGLTTMFETVSSWFEAIFSPLPYEFQKFQQFTDAAIEDEKLEYMQQAEKWEEEAKKPDLTELERWTADNRIRYYYQQYSSLCAYQGMDSGVQRSFITGKVTSNPCPDAAAPHSAPGLVEKQVLACSFAVTIGLFQFVPLLRDPTHIPQRATLPYAITADWYIDPQTQQALDAFLHVIHGVHEDSFIALFEQHIEKLNAWMRWTFGLFLGRIVASAVGILVYLTTKAQLTHNALSLVQNAVLIVVFVYDYVSVQRQWHTFWLAKPLQSDWKETVLQVAQYLRAIIGRSLKLDFVSSYFLVYIVAMVVFWVYVH</sequence>
<dbReference type="EMBL" id="DF849740">
    <property type="protein sequence ID" value="GAT58521.1"/>
    <property type="molecule type" value="Genomic_DNA"/>
</dbReference>
<feature type="compositionally biased region" description="Low complexity" evidence="5">
    <location>
        <begin position="524"/>
        <end position="537"/>
    </location>
</feature>
<dbReference type="PROSITE" id="PS50006">
    <property type="entry name" value="FHA_DOMAIN"/>
    <property type="match status" value="1"/>
</dbReference>
<evidence type="ECO:0000313" key="10">
    <source>
        <dbReference type="Proteomes" id="UP000815677"/>
    </source>
</evidence>
<feature type="domain" description="FHA" evidence="7">
    <location>
        <begin position="61"/>
        <end position="114"/>
    </location>
</feature>
<dbReference type="Proteomes" id="UP000815677">
    <property type="component" value="Unassembled WGS sequence"/>
</dbReference>
<dbReference type="PROSITE" id="PS50011">
    <property type="entry name" value="PROTEIN_KINASE_DOM"/>
    <property type="match status" value="1"/>
</dbReference>
<accession>A0ABQ0M586</accession>
<feature type="compositionally biased region" description="Low complexity" evidence="5">
    <location>
        <begin position="717"/>
        <end position="732"/>
    </location>
</feature>
<feature type="region of interest" description="Disordered" evidence="5">
    <location>
        <begin position="1"/>
        <end position="23"/>
    </location>
</feature>
<keyword evidence="2 4" id="KW-0547">Nucleotide-binding</keyword>
<feature type="binding site" evidence="4">
    <location>
        <position position="194"/>
    </location>
    <ligand>
        <name>ATP</name>
        <dbReference type="ChEBI" id="CHEBI:30616"/>
    </ligand>
</feature>
<keyword evidence="6" id="KW-1133">Transmembrane helix</keyword>
<dbReference type="SMART" id="SM00220">
    <property type="entry name" value="S_TKc"/>
    <property type="match status" value="1"/>
</dbReference>
<dbReference type="SUPFAM" id="SSF56112">
    <property type="entry name" value="Protein kinase-like (PK-like)"/>
    <property type="match status" value="1"/>
</dbReference>
<evidence type="ECO:0000256" key="5">
    <source>
        <dbReference type="SAM" id="MobiDB-lite"/>
    </source>
</evidence>
<evidence type="ECO:0000256" key="4">
    <source>
        <dbReference type="PROSITE-ProRule" id="PRU10141"/>
    </source>
</evidence>
<organism evidence="9 10">
    <name type="scientific">Mycena chlorophos</name>
    <name type="common">Agaric fungus</name>
    <name type="synonym">Agaricus chlorophos</name>
    <dbReference type="NCBI Taxonomy" id="658473"/>
    <lineage>
        <taxon>Eukaryota</taxon>
        <taxon>Fungi</taxon>
        <taxon>Dikarya</taxon>
        <taxon>Basidiomycota</taxon>
        <taxon>Agaricomycotina</taxon>
        <taxon>Agaricomycetes</taxon>
        <taxon>Agaricomycetidae</taxon>
        <taxon>Agaricales</taxon>
        <taxon>Marasmiineae</taxon>
        <taxon>Mycenaceae</taxon>
        <taxon>Mycena</taxon>
    </lineage>
</organism>
<dbReference type="PANTHER" id="PTHR24347">
    <property type="entry name" value="SERINE/THREONINE-PROTEIN KINASE"/>
    <property type="match status" value="1"/>
</dbReference>
<feature type="transmembrane region" description="Helical" evidence="6">
    <location>
        <begin position="1036"/>
        <end position="1058"/>
    </location>
</feature>
<evidence type="ECO:0000256" key="2">
    <source>
        <dbReference type="ARBA" id="ARBA00022741"/>
    </source>
</evidence>
<dbReference type="InterPro" id="IPR000253">
    <property type="entry name" value="FHA_dom"/>
</dbReference>
<dbReference type="Gene3D" id="1.10.510.10">
    <property type="entry name" value="Transferase(Phosphotransferase) domain 1"/>
    <property type="match status" value="1"/>
</dbReference>